<accession>B7PG88</accession>
<evidence type="ECO:0000256" key="1">
    <source>
        <dbReference type="ARBA" id="ARBA00004477"/>
    </source>
</evidence>
<comment type="similarity">
    <text evidence="2">Belongs to the nucleotide-sugar transporter family. SLC35B subfamily.</text>
</comment>
<dbReference type="GO" id="GO:0055085">
    <property type="term" value="P:transmembrane transport"/>
    <property type="evidence" value="ECO:0007669"/>
    <property type="project" value="InterPro"/>
</dbReference>
<dbReference type="AlphaFoldDB" id="B7PG88"/>
<evidence type="ECO:0000313" key="9">
    <source>
        <dbReference type="EMBL" id="EEC05610.1"/>
    </source>
</evidence>
<reference evidence="9 11" key="1">
    <citation type="submission" date="2008-03" db="EMBL/GenBank/DDBJ databases">
        <title>Annotation of Ixodes scapularis.</title>
        <authorList>
            <consortium name="Ixodes scapularis Genome Project Consortium"/>
            <person name="Caler E."/>
            <person name="Hannick L.I."/>
            <person name="Bidwell S."/>
            <person name="Joardar V."/>
            <person name="Thiagarajan M."/>
            <person name="Amedeo P."/>
            <person name="Galinsky K.J."/>
            <person name="Schobel S."/>
            <person name="Inman J."/>
            <person name="Hostetler J."/>
            <person name="Miller J."/>
            <person name="Hammond M."/>
            <person name="Megy K."/>
            <person name="Lawson D."/>
            <person name="Kodira C."/>
            <person name="Sutton G."/>
            <person name="Meyer J."/>
            <person name="Hill C.A."/>
            <person name="Birren B."/>
            <person name="Nene V."/>
            <person name="Collins F."/>
            <person name="Alarcon-Chaidez F."/>
            <person name="Wikel S."/>
            <person name="Strausberg R."/>
        </authorList>
    </citation>
    <scope>NUCLEOTIDE SEQUENCE [LARGE SCALE GENOMIC DNA]</scope>
    <source>
        <strain evidence="11">Wikel</strain>
        <strain evidence="9">Wikel colony</strain>
    </source>
</reference>
<dbReference type="Proteomes" id="UP000001555">
    <property type="component" value="Unassembled WGS sequence"/>
</dbReference>
<dbReference type="InParanoid" id="B7PG88"/>
<proteinExistence type="evidence at protein level"/>
<dbReference type="STRING" id="6945.B7PG88"/>
<dbReference type="PANTHER" id="PTHR10778:SF10">
    <property type="entry name" value="SOLUTE CARRIER FAMILY 35 MEMBER B1"/>
    <property type="match status" value="1"/>
</dbReference>
<dbReference type="HOGENOM" id="CLU_2443273_0_0_1"/>
<keyword evidence="7 8" id="KW-0472">Membrane</keyword>
<keyword evidence="11" id="KW-1185">Reference proteome</keyword>
<name>B7PG88_IXOSC</name>
<dbReference type="EMBL" id="ABJB010105839">
    <property type="status" value="NOT_ANNOTATED_CDS"/>
    <property type="molecule type" value="Genomic_DNA"/>
</dbReference>
<organism>
    <name type="scientific">Ixodes scapularis</name>
    <name type="common">Black-legged tick</name>
    <name type="synonym">Deer tick</name>
    <dbReference type="NCBI Taxonomy" id="6945"/>
    <lineage>
        <taxon>Eukaryota</taxon>
        <taxon>Metazoa</taxon>
        <taxon>Ecdysozoa</taxon>
        <taxon>Arthropoda</taxon>
        <taxon>Chelicerata</taxon>
        <taxon>Arachnida</taxon>
        <taxon>Acari</taxon>
        <taxon>Parasitiformes</taxon>
        <taxon>Ixodida</taxon>
        <taxon>Ixodoidea</taxon>
        <taxon>Ixodidae</taxon>
        <taxon>Ixodinae</taxon>
        <taxon>Ixodes</taxon>
    </lineage>
</organism>
<comment type="subcellular location">
    <subcellularLocation>
        <location evidence="1">Endoplasmic reticulum membrane</location>
        <topology evidence="1">Multi-pass membrane protein</topology>
    </subcellularLocation>
</comment>
<evidence type="ECO:0000256" key="3">
    <source>
        <dbReference type="ARBA" id="ARBA00022448"/>
    </source>
</evidence>
<sequence>MPGVDSLQVVGKSCKPIPVMVLGVLIGGKRYSLSKYLSILVVVLGVGLFIYKDKKASQTTQSITGTGELLLVRMRAPPSVAQAEGYLGSF</sequence>
<keyword evidence="3" id="KW-0813">Transport</keyword>
<dbReference type="EnsemblMetazoa" id="ISCW017570-RA">
    <property type="protein sequence ID" value="ISCW017570-PA"/>
    <property type="gene ID" value="ISCW017570"/>
</dbReference>
<dbReference type="Pfam" id="PF08449">
    <property type="entry name" value="UAA"/>
    <property type="match status" value="1"/>
</dbReference>
<evidence type="ECO:0000256" key="6">
    <source>
        <dbReference type="ARBA" id="ARBA00022989"/>
    </source>
</evidence>
<dbReference type="VEuPathDB" id="VectorBase:ISCP_023816"/>
<evidence type="ECO:0000256" key="5">
    <source>
        <dbReference type="ARBA" id="ARBA00022824"/>
    </source>
</evidence>
<dbReference type="VEuPathDB" id="VectorBase:ISCI017570"/>
<dbReference type="VEuPathDB" id="VectorBase:ISCW017570"/>
<evidence type="ECO:0000256" key="7">
    <source>
        <dbReference type="ARBA" id="ARBA00023136"/>
    </source>
</evidence>
<evidence type="ECO:0007829" key="12">
    <source>
        <dbReference type="PeptideAtlas" id="B7PG88"/>
    </source>
</evidence>
<dbReference type="InterPro" id="IPR013657">
    <property type="entry name" value="SCL35B1-4/HUT1"/>
</dbReference>
<evidence type="ECO:0000256" key="4">
    <source>
        <dbReference type="ARBA" id="ARBA00022692"/>
    </source>
</evidence>
<evidence type="ECO:0000313" key="10">
    <source>
        <dbReference type="EnsemblMetazoa" id="ISCW017570-PA"/>
    </source>
</evidence>
<dbReference type="OrthoDB" id="78344at2759"/>
<dbReference type="EMBL" id="DS707283">
    <property type="protein sequence ID" value="EEC05610.1"/>
    <property type="molecule type" value="Genomic_DNA"/>
</dbReference>
<dbReference type="PaxDb" id="6945-B7PG88"/>
<dbReference type="GO" id="GO:0005789">
    <property type="term" value="C:endoplasmic reticulum membrane"/>
    <property type="evidence" value="ECO:0007669"/>
    <property type="project" value="UniProtKB-SubCell"/>
</dbReference>
<gene>
    <name evidence="9" type="ORF">IscW_ISCW017570</name>
</gene>
<evidence type="ECO:0000256" key="8">
    <source>
        <dbReference type="SAM" id="Phobius"/>
    </source>
</evidence>
<protein>
    <submittedName>
        <fullName evidence="9 10">UDP-galactose transporter, putative</fullName>
    </submittedName>
</protein>
<reference evidence="10" key="2">
    <citation type="submission" date="2020-05" db="UniProtKB">
        <authorList>
            <consortium name="EnsemblMetazoa"/>
        </authorList>
    </citation>
    <scope>IDENTIFICATION</scope>
    <source>
        <strain evidence="10">wikel</strain>
    </source>
</reference>
<evidence type="ECO:0000313" key="11">
    <source>
        <dbReference type="Proteomes" id="UP000001555"/>
    </source>
</evidence>
<keyword evidence="6 8" id="KW-1133">Transmembrane helix</keyword>
<keyword evidence="12" id="KW-1267">Proteomics identification</keyword>
<feature type="transmembrane region" description="Helical" evidence="8">
    <location>
        <begin position="33"/>
        <end position="51"/>
    </location>
</feature>
<dbReference type="PANTHER" id="PTHR10778">
    <property type="entry name" value="SOLUTE CARRIER FAMILY 35 MEMBER B"/>
    <property type="match status" value="1"/>
</dbReference>
<keyword evidence="4 8" id="KW-0812">Transmembrane</keyword>
<keyword evidence="5" id="KW-0256">Endoplasmic reticulum</keyword>
<evidence type="ECO:0000256" key="2">
    <source>
        <dbReference type="ARBA" id="ARBA00010694"/>
    </source>
</evidence>